<organism evidence="1">
    <name type="scientific">termite gut metagenome</name>
    <dbReference type="NCBI Taxonomy" id="433724"/>
    <lineage>
        <taxon>unclassified sequences</taxon>
        <taxon>metagenomes</taxon>
        <taxon>organismal metagenomes</taxon>
    </lineage>
</organism>
<sequence>MRQVISIFLLFVMASVGVRSVFVRHYCGDKLYAAGFIKHEISKPCCESAVVDMLLQSDYPLVKSSACCHIQGIQISTDDYLRQIQPLPIIHILPAFDGAWITLTYPLERIKFDKTLIAQRLFPPGGISKQNIDLLTSICVFRI</sequence>
<comment type="caution">
    <text evidence="1">The sequence shown here is derived from an EMBL/GenBank/DDBJ whole genome shotgun (WGS) entry which is preliminary data.</text>
</comment>
<protein>
    <submittedName>
        <fullName evidence="1">Uncharacterized protein</fullName>
    </submittedName>
</protein>
<dbReference type="EMBL" id="SNRY01000059">
    <property type="protein sequence ID" value="KAA6348840.1"/>
    <property type="molecule type" value="Genomic_DNA"/>
</dbReference>
<name>A0A5J4SUH3_9ZZZZ</name>
<reference evidence="1" key="1">
    <citation type="submission" date="2019-03" db="EMBL/GenBank/DDBJ databases">
        <title>Single cell metagenomics reveals metabolic interactions within the superorganism composed of flagellate Streblomastix strix and complex community of Bacteroidetes bacteria on its surface.</title>
        <authorList>
            <person name="Treitli S.C."/>
            <person name="Kolisko M."/>
            <person name="Husnik F."/>
            <person name="Keeling P."/>
            <person name="Hampl V."/>
        </authorList>
    </citation>
    <scope>NUCLEOTIDE SEQUENCE</scope>
    <source>
        <strain evidence="1">STM</strain>
    </source>
</reference>
<accession>A0A5J4SUH3</accession>
<dbReference type="AlphaFoldDB" id="A0A5J4SUH3"/>
<gene>
    <name evidence="1" type="ORF">EZS27_003727</name>
</gene>
<proteinExistence type="predicted"/>
<evidence type="ECO:0000313" key="1">
    <source>
        <dbReference type="EMBL" id="KAA6348840.1"/>
    </source>
</evidence>